<dbReference type="InterPro" id="IPR020845">
    <property type="entry name" value="AMP-binding_CS"/>
</dbReference>
<dbReference type="PANTHER" id="PTHR43767">
    <property type="entry name" value="LONG-CHAIN-FATTY-ACID--COA LIGASE"/>
    <property type="match status" value="1"/>
</dbReference>
<evidence type="ECO:0000259" key="1">
    <source>
        <dbReference type="Pfam" id="PF00501"/>
    </source>
</evidence>
<dbReference type="InterPro" id="IPR045851">
    <property type="entry name" value="AMP-bd_C_sf"/>
</dbReference>
<dbReference type="PROSITE" id="PS00455">
    <property type="entry name" value="AMP_BINDING"/>
    <property type="match status" value="1"/>
</dbReference>
<keyword evidence="4" id="KW-1185">Reference proteome</keyword>
<evidence type="ECO:0000259" key="2">
    <source>
        <dbReference type="Pfam" id="PF13193"/>
    </source>
</evidence>
<feature type="domain" description="AMP-dependent synthetase/ligase" evidence="1">
    <location>
        <begin position="32"/>
        <end position="206"/>
    </location>
</feature>
<gene>
    <name evidence="3" type="ORF">ACETWP_09660</name>
</gene>
<organism evidence="3 4">
    <name type="scientific">Arthrobacter halodurans</name>
    <dbReference type="NCBI Taxonomy" id="516699"/>
    <lineage>
        <taxon>Bacteria</taxon>
        <taxon>Bacillati</taxon>
        <taxon>Actinomycetota</taxon>
        <taxon>Actinomycetes</taxon>
        <taxon>Micrococcales</taxon>
        <taxon>Micrococcaceae</taxon>
        <taxon>Arthrobacter</taxon>
    </lineage>
</organism>
<dbReference type="RefSeq" id="WP_373972022.1">
    <property type="nucleotide sequence ID" value="NZ_JBHDLJ010000006.1"/>
</dbReference>
<accession>A0ABV4UMI2</accession>
<comment type="caution">
    <text evidence="3">The sequence shown here is derived from an EMBL/GenBank/DDBJ whole genome shotgun (WGS) entry which is preliminary data.</text>
</comment>
<dbReference type="Proteomes" id="UP001575652">
    <property type="component" value="Unassembled WGS sequence"/>
</dbReference>
<dbReference type="Pfam" id="PF00501">
    <property type="entry name" value="AMP-binding"/>
    <property type="match status" value="1"/>
</dbReference>
<evidence type="ECO:0000313" key="3">
    <source>
        <dbReference type="EMBL" id="MFB0834854.1"/>
    </source>
</evidence>
<feature type="domain" description="AMP-binding enzyme C-terminal" evidence="2">
    <location>
        <begin position="291"/>
        <end position="356"/>
    </location>
</feature>
<dbReference type="InterPro" id="IPR050237">
    <property type="entry name" value="ATP-dep_AMP-bd_enzyme"/>
</dbReference>
<dbReference type="InterPro" id="IPR042099">
    <property type="entry name" value="ANL_N_sf"/>
</dbReference>
<reference evidence="3 4" key="1">
    <citation type="submission" date="2024-09" db="EMBL/GenBank/DDBJ databases">
        <authorList>
            <person name="Salinas-Garcia M.A."/>
            <person name="Prieme A."/>
        </authorList>
    </citation>
    <scope>NUCLEOTIDE SEQUENCE [LARGE SCALE GENOMIC DNA]</scope>
    <source>
        <strain evidence="3 4">DSM 21081</strain>
    </source>
</reference>
<protein>
    <submittedName>
        <fullName evidence="3">AMP-binding protein</fullName>
    </submittedName>
</protein>
<dbReference type="InterPro" id="IPR025110">
    <property type="entry name" value="AMP-bd_C"/>
</dbReference>
<dbReference type="Pfam" id="PF13193">
    <property type="entry name" value="AMP-binding_C"/>
    <property type="match status" value="1"/>
</dbReference>
<proteinExistence type="predicted"/>
<dbReference type="PANTHER" id="PTHR43767:SF1">
    <property type="entry name" value="NONRIBOSOMAL PEPTIDE SYNTHASE PES1 (EUROFUNG)-RELATED"/>
    <property type="match status" value="1"/>
</dbReference>
<dbReference type="SUPFAM" id="SSF56801">
    <property type="entry name" value="Acetyl-CoA synthetase-like"/>
    <property type="match status" value="1"/>
</dbReference>
<dbReference type="Gene3D" id="3.40.50.12780">
    <property type="entry name" value="N-terminal domain of ligase-like"/>
    <property type="match status" value="1"/>
</dbReference>
<name>A0ABV4UMI2_9MICC</name>
<sequence>MSIDTTLGALAAALNEEGPAVEILHDDGPAGHRVVVPQDAPDGTAAVVRTSGSTGTPKRTALPVEALAASAMATALELKMEGQWLLALPLHYVAGLSVLSRSLYAGTRPWAMDPARSFTAEAFTDAAAELTDRVRLTSLVPTQLQRLLTAPTGETLSALRRFDAILLGGGRAPDALLAQARAHGLRVTLTYGMSETCGGCVYDGRPLPGVSAREEGGRLWLGGDVVASGYLGDPELTAERFRTDAAGTRWFRTDDLGGVAGGLVTVRGRADDVVITGGVKVSAGAVQLCVESVPGVEAALVVGVPDAEWGAVVAAAIVGGAAEDAVAAAVRAELGPAAVPRRIARLAAMPLLPNGKPDRMAVAALLAG</sequence>
<evidence type="ECO:0000313" key="4">
    <source>
        <dbReference type="Proteomes" id="UP001575652"/>
    </source>
</evidence>
<dbReference type="Gene3D" id="3.30.300.30">
    <property type="match status" value="1"/>
</dbReference>
<dbReference type="EMBL" id="JBHDLJ010000006">
    <property type="protein sequence ID" value="MFB0834854.1"/>
    <property type="molecule type" value="Genomic_DNA"/>
</dbReference>
<dbReference type="InterPro" id="IPR000873">
    <property type="entry name" value="AMP-dep_synth/lig_dom"/>
</dbReference>